<dbReference type="InterPro" id="IPR050741">
    <property type="entry name" value="Acyl-CoA_dehydrogenase"/>
</dbReference>
<feature type="domain" description="Acyl-CoA oxidase/dehydrogenase middle" evidence="9">
    <location>
        <begin position="139"/>
        <end position="239"/>
    </location>
</feature>
<dbReference type="SUPFAM" id="SSF47203">
    <property type="entry name" value="Acyl-CoA dehydrogenase C-terminal domain-like"/>
    <property type="match status" value="1"/>
</dbReference>
<protein>
    <submittedName>
        <fullName evidence="11">Acyl-CoA dehydrogenase family protein</fullName>
    </submittedName>
</protein>
<evidence type="ECO:0000313" key="12">
    <source>
        <dbReference type="Proteomes" id="UP001520878"/>
    </source>
</evidence>
<dbReference type="Gene3D" id="2.40.110.10">
    <property type="entry name" value="Butyryl-CoA Dehydrogenase, subunit A, domain 2"/>
    <property type="match status" value="1"/>
</dbReference>
<dbReference type="Gene3D" id="1.20.140.10">
    <property type="entry name" value="Butyryl-CoA Dehydrogenase, subunit A, domain 3"/>
    <property type="match status" value="1"/>
</dbReference>
<proteinExistence type="inferred from homology"/>
<evidence type="ECO:0000256" key="4">
    <source>
        <dbReference type="ARBA" id="ARBA00022630"/>
    </source>
</evidence>
<dbReference type="PANTHER" id="PTHR48083:SF13">
    <property type="entry name" value="ACYL-COA DEHYDROGENASE FAMILY MEMBER 11"/>
    <property type="match status" value="1"/>
</dbReference>
<dbReference type="InterPro" id="IPR009100">
    <property type="entry name" value="AcylCoA_DH/oxidase_NM_dom_sf"/>
</dbReference>
<keyword evidence="12" id="KW-1185">Reference proteome</keyword>
<evidence type="ECO:0000259" key="9">
    <source>
        <dbReference type="Pfam" id="PF02770"/>
    </source>
</evidence>
<name>A0ABS8GC62_9ALTE</name>
<evidence type="ECO:0000256" key="1">
    <source>
        <dbReference type="ARBA" id="ARBA00001974"/>
    </source>
</evidence>
<dbReference type="Pfam" id="PF00441">
    <property type="entry name" value="Acyl-CoA_dh_1"/>
    <property type="match status" value="1"/>
</dbReference>
<accession>A0ABS8GC62</accession>
<comment type="similarity">
    <text evidence="2 7">Belongs to the acyl-CoA dehydrogenase family.</text>
</comment>
<dbReference type="InterPro" id="IPR046373">
    <property type="entry name" value="Acyl-CoA_Oxase/DH_mid-dom_sf"/>
</dbReference>
<dbReference type="InterPro" id="IPR009075">
    <property type="entry name" value="AcylCo_DH/oxidase_C"/>
</dbReference>
<dbReference type="SUPFAM" id="SSF56645">
    <property type="entry name" value="Acyl-CoA dehydrogenase NM domain-like"/>
    <property type="match status" value="1"/>
</dbReference>
<feature type="domain" description="Acyl-CoA dehydrogenase/oxidase N-terminal" evidence="10">
    <location>
        <begin position="17"/>
        <end position="134"/>
    </location>
</feature>
<dbReference type="RefSeq" id="WP_229162763.1">
    <property type="nucleotide sequence ID" value="NZ_JAJEWP010000007.1"/>
</dbReference>
<reference evidence="11 12" key="1">
    <citation type="submission" date="2021-10" db="EMBL/GenBank/DDBJ databases">
        <title>Draft genome of Aestuariibacter halophilus JC2043.</title>
        <authorList>
            <person name="Emsley S.A."/>
            <person name="Pfannmuller K.M."/>
            <person name="Ushijima B."/>
            <person name="Saw J.H."/>
            <person name="Videau P."/>
        </authorList>
    </citation>
    <scope>NUCLEOTIDE SEQUENCE [LARGE SCALE GENOMIC DNA]</scope>
    <source>
        <strain evidence="11 12">JC2043</strain>
    </source>
</reference>
<keyword evidence="5 7" id="KW-0274">FAD</keyword>
<evidence type="ECO:0000256" key="6">
    <source>
        <dbReference type="ARBA" id="ARBA00023002"/>
    </source>
</evidence>
<feature type="domain" description="Acyl-CoA dehydrogenase/oxidase C-terminal" evidence="8">
    <location>
        <begin position="251"/>
        <end position="399"/>
    </location>
</feature>
<dbReference type="Pfam" id="PF02771">
    <property type="entry name" value="Acyl-CoA_dh_N"/>
    <property type="match status" value="1"/>
</dbReference>
<dbReference type="InterPro" id="IPR006091">
    <property type="entry name" value="Acyl-CoA_Oxase/DH_mid-dom"/>
</dbReference>
<sequence length="409" mass="44963">MDFSLSSKTQDYLTRLKAFMAEHVYPVEQQIYAETHALNPTGDWTQWQVHPAIEPLKQKAREAGLWNLFLPDADKGQGLSCQDYAPLAEEMGRVLFASEIFNCSAPDTGNMEVLYHFGNQAQQDQWLTPLLNGEIRSVFGMTEPDVASSDATNMAATIDVDGDQLVLNGKKWWSTGLGHPNAKVVIFMGLSNPENDKHNQHSMVIVPLDTPGISIKRMLTAYGDYDAWSGHGEMHFDNVRVPKDNLIMGLGKGFAIAQGRLGPGRIHHCMRAIGMAEKALELAMQRSLSRVAFGKPLLKLGGNGERIAQARMAIDQARLMTLHAAWKIDTVGVKQAMTEISAIKVVVPNMLESVVDMAVQIHGGAGMCGDFPLARMAAGARALRLADGPDEVHMGMVTRLELKKYQDKL</sequence>
<evidence type="ECO:0000256" key="7">
    <source>
        <dbReference type="RuleBase" id="RU362125"/>
    </source>
</evidence>
<comment type="subunit">
    <text evidence="3">Homodimer.</text>
</comment>
<dbReference type="InterPro" id="IPR037069">
    <property type="entry name" value="AcylCoA_DH/ox_N_sf"/>
</dbReference>
<dbReference type="Gene3D" id="1.10.540.10">
    <property type="entry name" value="Acyl-CoA dehydrogenase/oxidase, N-terminal domain"/>
    <property type="match status" value="1"/>
</dbReference>
<evidence type="ECO:0000313" key="11">
    <source>
        <dbReference type="EMBL" id="MCC2618152.1"/>
    </source>
</evidence>
<evidence type="ECO:0000259" key="8">
    <source>
        <dbReference type="Pfam" id="PF00441"/>
    </source>
</evidence>
<comment type="caution">
    <text evidence="11">The sequence shown here is derived from an EMBL/GenBank/DDBJ whole genome shotgun (WGS) entry which is preliminary data.</text>
</comment>
<dbReference type="PANTHER" id="PTHR48083">
    <property type="entry name" value="MEDIUM-CHAIN SPECIFIC ACYL-COA DEHYDROGENASE, MITOCHONDRIAL-RELATED"/>
    <property type="match status" value="1"/>
</dbReference>
<evidence type="ECO:0000256" key="5">
    <source>
        <dbReference type="ARBA" id="ARBA00022827"/>
    </source>
</evidence>
<gene>
    <name evidence="11" type="ORF">LJ739_17990</name>
</gene>
<dbReference type="Pfam" id="PF02770">
    <property type="entry name" value="Acyl-CoA_dh_M"/>
    <property type="match status" value="1"/>
</dbReference>
<keyword evidence="6 7" id="KW-0560">Oxidoreductase</keyword>
<evidence type="ECO:0000256" key="3">
    <source>
        <dbReference type="ARBA" id="ARBA00011738"/>
    </source>
</evidence>
<dbReference type="InterPro" id="IPR036250">
    <property type="entry name" value="AcylCo_DH-like_C"/>
</dbReference>
<dbReference type="EMBL" id="JAJEWP010000007">
    <property type="protein sequence ID" value="MCC2618152.1"/>
    <property type="molecule type" value="Genomic_DNA"/>
</dbReference>
<organism evidence="11 12">
    <name type="scientific">Fluctibacter halophilus</name>
    <dbReference type="NCBI Taxonomy" id="226011"/>
    <lineage>
        <taxon>Bacteria</taxon>
        <taxon>Pseudomonadati</taxon>
        <taxon>Pseudomonadota</taxon>
        <taxon>Gammaproteobacteria</taxon>
        <taxon>Alteromonadales</taxon>
        <taxon>Alteromonadaceae</taxon>
        <taxon>Fluctibacter</taxon>
    </lineage>
</organism>
<dbReference type="InterPro" id="IPR013786">
    <property type="entry name" value="AcylCoA_DH/ox_N"/>
</dbReference>
<dbReference type="Proteomes" id="UP001520878">
    <property type="component" value="Unassembled WGS sequence"/>
</dbReference>
<comment type="cofactor">
    <cofactor evidence="1 7">
        <name>FAD</name>
        <dbReference type="ChEBI" id="CHEBI:57692"/>
    </cofactor>
</comment>
<evidence type="ECO:0000259" key="10">
    <source>
        <dbReference type="Pfam" id="PF02771"/>
    </source>
</evidence>
<evidence type="ECO:0000256" key="2">
    <source>
        <dbReference type="ARBA" id="ARBA00009347"/>
    </source>
</evidence>
<keyword evidence="4 7" id="KW-0285">Flavoprotein</keyword>